<dbReference type="InterPro" id="IPR036097">
    <property type="entry name" value="HisK_dim/P_sf"/>
</dbReference>
<dbReference type="FunFam" id="1.10.287.130:FF:000001">
    <property type="entry name" value="Two-component sensor histidine kinase"/>
    <property type="match status" value="1"/>
</dbReference>
<dbReference type="Gene3D" id="3.30.565.10">
    <property type="entry name" value="Histidine kinase-like ATPase, C-terminal domain"/>
    <property type="match status" value="1"/>
</dbReference>
<dbReference type="CDD" id="cd00082">
    <property type="entry name" value="HisKA"/>
    <property type="match status" value="1"/>
</dbReference>
<evidence type="ECO:0000313" key="19">
    <source>
        <dbReference type="EMBL" id="AKH20743.1"/>
    </source>
</evidence>
<dbReference type="PRINTS" id="PR00344">
    <property type="entry name" value="BCTRLSENSOR"/>
</dbReference>
<organism evidence="19 20">
    <name type="scientific">Sedimenticola thiotaurini</name>
    <dbReference type="NCBI Taxonomy" id="1543721"/>
    <lineage>
        <taxon>Bacteria</taxon>
        <taxon>Pseudomonadati</taxon>
        <taxon>Pseudomonadota</taxon>
        <taxon>Gammaproteobacteria</taxon>
        <taxon>Chromatiales</taxon>
        <taxon>Sedimenticolaceae</taxon>
        <taxon>Sedimenticola</taxon>
    </lineage>
</organism>
<dbReference type="PROSITE" id="PS50109">
    <property type="entry name" value="HIS_KIN"/>
    <property type="match status" value="1"/>
</dbReference>
<comment type="subcellular location">
    <subcellularLocation>
        <location evidence="2">Cell membrane</location>
    </subcellularLocation>
</comment>
<evidence type="ECO:0000259" key="18">
    <source>
        <dbReference type="PROSITE" id="PS50109"/>
    </source>
</evidence>
<dbReference type="Pfam" id="PF02518">
    <property type="entry name" value="HATPase_c"/>
    <property type="match status" value="1"/>
</dbReference>
<dbReference type="OrthoDB" id="9813151at2"/>
<reference evidence="19 20" key="1">
    <citation type="journal article" date="2015" name="Genome Announc.">
        <title>Complete Genome Sequence of Sedimenticola thiotaurini Strain SIP-G1, a Polyphosphate- and Polyhydroxyalkanoate-Accumulating Sulfur-Oxidizing Gammaproteobacterium Isolated from Salt Marsh Sediments.</title>
        <authorList>
            <person name="Flood B.E."/>
            <person name="Jones D.S."/>
            <person name="Bailey J.V."/>
        </authorList>
    </citation>
    <scope>NUCLEOTIDE SEQUENCE [LARGE SCALE GENOMIC DNA]</scope>
    <source>
        <strain evidence="19 20">SIP-G1</strain>
    </source>
</reference>
<dbReference type="GO" id="GO:0000155">
    <property type="term" value="F:phosphorelay sensor kinase activity"/>
    <property type="evidence" value="ECO:0007669"/>
    <property type="project" value="InterPro"/>
</dbReference>
<dbReference type="EMBL" id="CP011412">
    <property type="protein sequence ID" value="AKH20743.1"/>
    <property type="molecule type" value="Genomic_DNA"/>
</dbReference>
<dbReference type="NCBIfam" id="TIGR02966">
    <property type="entry name" value="phoR_proteo"/>
    <property type="match status" value="1"/>
</dbReference>
<dbReference type="InterPro" id="IPR003661">
    <property type="entry name" value="HisK_dim/P_dom"/>
</dbReference>
<evidence type="ECO:0000256" key="7">
    <source>
        <dbReference type="ARBA" id="ARBA00022553"/>
    </source>
</evidence>
<evidence type="ECO:0000256" key="9">
    <source>
        <dbReference type="ARBA" id="ARBA00022679"/>
    </source>
</evidence>
<protein>
    <recommendedName>
        <fullName evidence="4">Phosphate regulon sensor protein PhoR</fullName>
        <ecNumber evidence="3">2.7.13.3</ecNumber>
    </recommendedName>
</protein>
<sequence length="432" mass="48313">MSLAEAWRSELIAVGLFALLLISVGLGAGQLLPVIWAGLTLYFGWHLYQLVRFSRWLVKPKRHPRPHPFGIWSAVMRRVDDLSGRGQKRKRKLNRLLSGFLESTGALPDATLVLNDEGKLDWWNSVAAEFFGLERKRDKGAVIDDLIADPIFLSYLHGGNYARPLQMPAPVNANISLEVRVAPYGKGKRLLQARDITRLHQLEIVRRDFVANVSHEIRTPLTVVHGYVETMQESDEAFLGPWKQILNQMHVQTVRMQRIVDDLLLLSRLETRASNEGQGVVGIYPILRGILEAARQLSGDDGHRISLDADDRLRLVGNGHELESAFTNLVFNAVRYTPAGGEIQIRWWLSGNGPCFSVADSGIGIAPEHIPRLTERFYRVDVGRSRESGGTGLGLAIVKHVLTRHDGQLLVESEPGKGSVFTCRFPHERVAT</sequence>
<dbReference type="SMART" id="SM00388">
    <property type="entry name" value="HisKA"/>
    <property type="match status" value="1"/>
</dbReference>
<keyword evidence="9" id="KW-0808">Transferase</keyword>
<dbReference type="Gene3D" id="1.10.287.130">
    <property type="match status" value="1"/>
</dbReference>
<dbReference type="RefSeq" id="WP_046859673.1">
    <property type="nucleotide sequence ID" value="NZ_CP011412.1"/>
</dbReference>
<evidence type="ECO:0000256" key="11">
    <source>
        <dbReference type="ARBA" id="ARBA00022741"/>
    </source>
</evidence>
<evidence type="ECO:0000313" key="20">
    <source>
        <dbReference type="Proteomes" id="UP000034410"/>
    </source>
</evidence>
<dbReference type="GO" id="GO:0004721">
    <property type="term" value="F:phosphoprotein phosphatase activity"/>
    <property type="evidence" value="ECO:0007669"/>
    <property type="project" value="InterPro"/>
</dbReference>
<evidence type="ECO:0000256" key="13">
    <source>
        <dbReference type="ARBA" id="ARBA00022840"/>
    </source>
</evidence>
<dbReference type="GO" id="GO:0016036">
    <property type="term" value="P:cellular response to phosphate starvation"/>
    <property type="evidence" value="ECO:0007669"/>
    <property type="project" value="TreeGrafter"/>
</dbReference>
<keyword evidence="16" id="KW-0472">Membrane</keyword>
<dbReference type="InterPro" id="IPR003594">
    <property type="entry name" value="HATPase_dom"/>
</dbReference>
<evidence type="ECO:0000256" key="8">
    <source>
        <dbReference type="ARBA" id="ARBA00022592"/>
    </source>
</evidence>
<dbReference type="Proteomes" id="UP000034410">
    <property type="component" value="Chromosome"/>
</dbReference>
<gene>
    <name evidence="19" type="ORF">AAY24_10700</name>
</gene>
<keyword evidence="8" id="KW-0592">Phosphate transport</keyword>
<evidence type="ECO:0000256" key="1">
    <source>
        <dbReference type="ARBA" id="ARBA00000085"/>
    </source>
</evidence>
<evidence type="ECO:0000256" key="15">
    <source>
        <dbReference type="ARBA" id="ARBA00023012"/>
    </source>
</evidence>
<dbReference type="InterPro" id="IPR005467">
    <property type="entry name" value="His_kinase_dom"/>
</dbReference>
<feature type="domain" description="Histidine kinase" evidence="18">
    <location>
        <begin position="212"/>
        <end position="429"/>
    </location>
</feature>
<name>A0A0F7K1B7_9GAMM</name>
<keyword evidence="6" id="KW-1003">Cell membrane</keyword>
<dbReference type="PATRIC" id="fig|1543721.4.peg.2219"/>
<dbReference type="FunFam" id="3.30.565.10:FF:000032">
    <property type="entry name" value="Phosphate regulon sensor histidine kinase PhoR"/>
    <property type="match status" value="1"/>
</dbReference>
<dbReference type="InterPro" id="IPR050351">
    <property type="entry name" value="BphY/WalK/GraS-like"/>
</dbReference>
<proteinExistence type="predicted"/>
<evidence type="ECO:0000256" key="6">
    <source>
        <dbReference type="ARBA" id="ARBA00022475"/>
    </source>
</evidence>
<keyword evidence="20" id="KW-1185">Reference proteome</keyword>
<dbReference type="AlphaFoldDB" id="A0A0F7K1B7"/>
<comment type="function">
    <text evidence="17">Member of the two-component regulatory system PhoR/PhoB involved in the phosphate regulon genes expression. PhoR may function as a membrane-associated protein kinase that phosphorylates PhoB in response to environmental signals.</text>
</comment>
<dbReference type="SMART" id="SM00387">
    <property type="entry name" value="HATPase_c"/>
    <property type="match status" value="1"/>
</dbReference>
<keyword evidence="14" id="KW-1133">Transmembrane helix</keyword>
<keyword evidence="5" id="KW-0813">Transport</keyword>
<evidence type="ECO:0000256" key="5">
    <source>
        <dbReference type="ARBA" id="ARBA00022448"/>
    </source>
</evidence>
<keyword evidence="7" id="KW-0597">Phosphoprotein</keyword>
<evidence type="ECO:0000256" key="16">
    <source>
        <dbReference type="ARBA" id="ARBA00023136"/>
    </source>
</evidence>
<evidence type="ECO:0000256" key="2">
    <source>
        <dbReference type="ARBA" id="ARBA00004236"/>
    </source>
</evidence>
<keyword evidence="15" id="KW-0902">Two-component regulatory system</keyword>
<dbReference type="InterPro" id="IPR036890">
    <property type="entry name" value="HATPase_C_sf"/>
</dbReference>
<dbReference type="SUPFAM" id="SSF55874">
    <property type="entry name" value="ATPase domain of HSP90 chaperone/DNA topoisomerase II/histidine kinase"/>
    <property type="match status" value="1"/>
</dbReference>
<dbReference type="SUPFAM" id="SSF47384">
    <property type="entry name" value="Homodimeric domain of signal transducing histidine kinase"/>
    <property type="match status" value="1"/>
</dbReference>
<keyword evidence="13" id="KW-0067">ATP-binding</keyword>
<evidence type="ECO:0000256" key="4">
    <source>
        <dbReference type="ARBA" id="ARBA00019665"/>
    </source>
</evidence>
<comment type="catalytic activity">
    <reaction evidence="1">
        <text>ATP + protein L-histidine = ADP + protein N-phospho-L-histidine.</text>
        <dbReference type="EC" id="2.7.13.3"/>
    </reaction>
</comment>
<dbReference type="GO" id="GO:0006817">
    <property type="term" value="P:phosphate ion transport"/>
    <property type="evidence" value="ECO:0007669"/>
    <property type="project" value="UniProtKB-KW"/>
</dbReference>
<evidence type="ECO:0000256" key="17">
    <source>
        <dbReference type="ARBA" id="ARBA00025207"/>
    </source>
</evidence>
<dbReference type="InterPro" id="IPR004358">
    <property type="entry name" value="Sig_transdc_His_kin-like_C"/>
</dbReference>
<dbReference type="Pfam" id="PF11808">
    <property type="entry name" value="PhoR"/>
    <property type="match status" value="1"/>
</dbReference>
<dbReference type="Pfam" id="PF00512">
    <property type="entry name" value="HisKA"/>
    <property type="match status" value="1"/>
</dbReference>
<accession>A0A0F7K1B7</accession>
<dbReference type="GO" id="GO:0005524">
    <property type="term" value="F:ATP binding"/>
    <property type="evidence" value="ECO:0007669"/>
    <property type="project" value="UniProtKB-KW"/>
</dbReference>
<dbReference type="PANTHER" id="PTHR45453:SF1">
    <property type="entry name" value="PHOSPHATE REGULON SENSOR PROTEIN PHOR"/>
    <property type="match status" value="1"/>
</dbReference>
<evidence type="ECO:0000256" key="14">
    <source>
        <dbReference type="ARBA" id="ARBA00022989"/>
    </source>
</evidence>
<evidence type="ECO:0000256" key="10">
    <source>
        <dbReference type="ARBA" id="ARBA00022692"/>
    </source>
</evidence>
<dbReference type="EC" id="2.7.13.3" evidence="3"/>
<dbReference type="KEGG" id="seds:AAY24_10700"/>
<evidence type="ECO:0000256" key="3">
    <source>
        <dbReference type="ARBA" id="ARBA00012438"/>
    </source>
</evidence>
<dbReference type="InterPro" id="IPR014310">
    <property type="entry name" value="Sig_transdc_His_kinase_PhoR"/>
</dbReference>
<keyword evidence="11" id="KW-0547">Nucleotide-binding</keyword>
<evidence type="ECO:0000256" key="12">
    <source>
        <dbReference type="ARBA" id="ARBA00022777"/>
    </source>
</evidence>
<dbReference type="PANTHER" id="PTHR45453">
    <property type="entry name" value="PHOSPHATE REGULON SENSOR PROTEIN PHOR"/>
    <property type="match status" value="1"/>
</dbReference>
<dbReference type="InterPro" id="IPR021766">
    <property type="entry name" value="PhoR_N"/>
</dbReference>
<keyword evidence="12" id="KW-0418">Kinase</keyword>
<dbReference type="GO" id="GO:0005886">
    <property type="term" value="C:plasma membrane"/>
    <property type="evidence" value="ECO:0007669"/>
    <property type="project" value="UniProtKB-SubCell"/>
</dbReference>
<keyword evidence="10" id="KW-0812">Transmembrane</keyword>